<feature type="active site" evidence="10">
    <location>
        <position position="244"/>
    </location>
</feature>
<organism evidence="13 14">
    <name type="scientific">Candidatus Sphingobacterium stercoripullorum</name>
    <dbReference type="NCBI Taxonomy" id="2838759"/>
    <lineage>
        <taxon>Bacteria</taxon>
        <taxon>Pseudomonadati</taxon>
        <taxon>Bacteroidota</taxon>
        <taxon>Sphingobacteriia</taxon>
        <taxon>Sphingobacteriales</taxon>
        <taxon>Sphingobacteriaceae</taxon>
        <taxon>Sphingobacterium</taxon>
    </lineage>
</organism>
<comment type="similarity">
    <text evidence="10">Belongs to the 'phage' integrase family. XerC subfamily.</text>
</comment>
<dbReference type="Pfam" id="PF00589">
    <property type="entry name" value="Phage_integrase"/>
    <property type="match status" value="1"/>
</dbReference>
<comment type="subunit">
    <text evidence="10">Forms a cyclic heterotetrameric complex composed of two molecules of XerC and two molecules of XerD.</text>
</comment>
<dbReference type="GO" id="GO:0009037">
    <property type="term" value="F:tyrosine-based site-specific recombinase activity"/>
    <property type="evidence" value="ECO:0007669"/>
    <property type="project" value="UniProtKB-UniRule"/>
</dbReference>
<dbReference type="PROSITE" id="PS51900">
    <property type="entry name" value="CB"/>
    <property type="match status" value="1"/>
</dbReference>
<keyword evidence="7 10" id="KW-0238">DNA-binding</keyword>
<keyword evidence="8 10" id="KW-0233">DNA recombination</keyword>
<dbReference type="PROSITE" id="PS51898">
    <property type="entry name" value="TYR_RECOMBINASE"/>
    <property type="match status" value="1"/>
</dbReference>
<dbReference type="GO" id="GO:0005737">
    <property type="term" value="C:cytoplasm"/>
    <property type="evidence" value="ECO:0007669"/>
    <property type="project" value="UniProtKB-SubCell"/>
</dbReference>
<dbReference type="InterPro" id="IPR004107">
    <property type="entry name" value="Integrase_SAM-like_N"/>
</dbReference>
<reference evidence="13" key="1">
    <citation type="journal article" date="2021" name="PeerJ">
        <title>Extensive microbial diversity within the chicken gut microbiome revealed by metagenomics and culture.</title>
        <authorList>
            <person name="Gilroy R."/>
            <person name="Ravi A."/>
            <person name="Getino M."/>
            <person name="Pursley I."/>
            <person name="Horton D.L."/>
            <person name="Alikhan N.F."/>
            <person name="Baker D."/>
            <person name="Gharbi K."/>
            <person name="Hall N."/>
            <person name="Watson M."/>
            <person name="Adriaenssens E.M."/>
            <person name="Foster-Nyarko E."/>
            <person name="Jarju S."/>
            <person name="Secka A."/>
            <person name="Antonio M."/>
            <person name="Oren A."/>
            <person name="Chaudhuri R.R."/>
            <person name="La Ragione R."/>
            <person name="Hildebrand F."/>
            <person name="Pallen M.J."/>
        </authorList>
    </citation>
    <scope>NUCLEOTIDE SEQUENCE</scope>
    <source>
        <strain evidence="13">1719</strain>
    </source>
</reference>
<feature type="active site" evidence="10">
    <location>
        <position position="148"/>
    </location>
</feature>
<dbReference type="Gene3D" id="1.10.443.10">
    <property type="entry name" value="Intergrase catalytic core"/>
    <property type="match status" value="1"/>
</dbReference>
<dbReference type="GO" id="GO:0006313">
    <property type="term" value="P:DNA transposition"/>
    <property type="evidence" value="ECO:0007669"/>
    <property type="project" value="UniProtKB-UniRule"/>
</dbReference>
<dbReference type="GO" id="GO:0003677">
    <property type="term" value="F:DNA binding"/>
    <property type="evidence" value="ECO:0007669"/>
    <property type="project" value="UniProtKB-UniRule"/>
</dbReference>
<comment type="similarity">
    <text evidence="2">Belongs to the 'phage' integrase family. XerD subfamily.</text>
</comment>
<dbReference type="Proteomes" id="UP000824156">
    <property type="component" value="Unassembled WGS sequence"/>
</dbReference>
<sequence length="298" mass="34104">MKDYDLITDFLRFLEMERGLSKNTREAYHGDVTKLHYYLNEMGLSFTRVTFQQLQEFLVWLNTNFAIAPSSQGRIISGLKSFFGYLQIEEIREDNPSDLLETPRISRKIPEVLTIEEIDALFSAIDHSTPEGVRNRALLEVLYGCGLRVSEITNLKLSALFLDVEFIQVSGKGDKERIVPIGQTAIKYLKIYLDQVRSHLNIKTGMEDFVFLNKRGSSLSRVMVFIIIKNLAKEIGLKKNISPHTFRHSFASHLVEAGADLRAVQDMLGHESITTTEIYTHLDKEYLQSVITSFHPRS</sequence>
<name>A0A9D1WAJ4_9SPHI</name>
<evidence type="ECO:0000259" key="12">
    <source>
        <dbReference type="PROSITE" id="PS51900"/>
    </source>
</evidence>
<comment type="caution">
    <text evidence="13">The sequence shown here is derived from an EMBL/GenBank/DDBJ whole genome shotgun (WGS) entry which is preliminary data.</text>
</comment>
<keyword evidence="5 10" id="KW-0159">Chromosome partition</keyword>
<protein>
    <recommendedName>
        <fullName evidence="10">Tyrosine recombinase XerC</fullName>
    </recommendedName>
</protein>
<dbReference type="NCBIfam" id="TIGR02225">
    <property type="entry name" value="recomb_XerD"/>
    <property type="match status" value="1"/>
</dbReference>
<dbReference type="InterPro" id="IPR023009">
    <property type="entry name" value="Tyrosine_recombinase_XerC/XerD"/>
</dbReference>
<dbReference type="NCBIfam" id="NF001399">
    <property type="entry name" value="PRK00283.1"/>
    <property type="match status" value="1"/>
</dbReference>
<evidence type="ECO:0000256" key="5">
    <source>
        <dbReference type="ARBA" id="ARBA00022829"/>
    </source>
</evidence>
<evidence type="ECO:0000256" key="2">
    <source>
        <dbReference type="ARBA" id="ARBA00010450"/>
    </source>
</evidence>
<evidence type="ECO:0000256" key="8">
    <source>
        <dbReference type="ARBA" id="ARBA00023172"/>
    </source>
</evidence>
<evidence type="ECO:0000256" key="7">
    <source>
        <dbReference type="ARBA" id="ARBA00023125"/>
    </source>
</evidence>
<dbReference type="PANTHER" id="PTHR30349:SF81">
    <property type="entry name" value="TYROSINE RECOMBINASE XERC"/>
    <property type="match status" value="1"/>
</dbReference>
<dbReference type="InterPro" id="IPR044068">
    <property type="entry name" value="CB"/>
</dbReference>
<dbReference type="InterPro" id="IPR011010">
    <property type="entry name" value="DNA_brk_join_enz"/>
</dbReference>
<dbReference type="AlphaFoldDB" id="A0A9D1WAJ4"/>
<dbReference type="InterPro" id="IPR011932">
    <property type="entry name" value="Recomb_XerD"/>
</dbReference>
<evidence type="ECO:0000256" key="1">
    <source>
        <dbReference type="ARBA" id="ARBA00004496"/>
    </source>
</evidence>
<dbReference type="GO" id="GO:0007059">
    <property type="term" value="P:chromosome segregation"/>
    <property type="evidence" value="ECO:0007669"/>
    <property type="project" value="UniProtKB-UniRule"/>
</dbReference>
<keyword evidence="6 10" id="KW-0229">DNA integration</keyword>
<feature type="domain" description="Tyr recombinase" evidence="11">
    <location>
        <begin position="108"/>
        <end position="292"/>
    </location>
</feature>
<feature type="domain" description="Core-binding (CB)" evidence="12">
    <location>
        <begin position="1"/>
        <end position="87"/>
    </location>
</feature>
<accession>A0A9D1WAJ4</accession>
<dbReference type="Gene3D" id="1.10.150.130">
    <property type="match status" value="1"/>
</dbReference>
<evidence type="ECO:0000256" key="9">
    <source>
        <dbReference type="ARBA" id="ARBA00023306"/>
    </source>
</evidence>
<dbReference type="InterPro" id="IPR050090">
    <property type="entry name" value="Tyrosine_recombinase_XerCD"/>
</dbReference>
<dbReference type="InterPro" id="IPR010998">
    <property type="entry name" value="Integrase_recombinase_N"/>
</dbReference>
<comment type="function">
    <text evidence="10">Site-specific tyrosine recombinase, which acts by catalyzing the cutting and rejoining of the recombining DNA molecules. The XerC-XerD complex is essential to convert dimers of the bacterial chromosome into monomers to permit their segregation at cell division. It also contributes to the segregational stability of plasmids.</text>
</comment>
<evidence type="ECO:0000256" key="4">
    <source>
        <dbReference type="ARBA" id="ARBA00022618"/>
    </source>
</evidence>
<proteinExistence type="inferred from homology"/>
<keyword evidence="4 10" id="KW-0132">Cell division</keyword>
<dbReference type="HAMAP" id="MF_01808">
    <property type="entry name" value="Recomb_XerC_XerD"/>
    <property type="match status" value="1"/>
</dbReference>
<gene>
    <name evidence="13" type="primary">xerD</name>
    <name evidence="10" type="synonym">xerC</name>
    <name evidence="13" type="ORF">H9853_10545</name>
</gene>
<feature type="active site" evidence="10">
    <location>
        <position position="270"/>
    </location>
</feature>
<evidence type="ECO:0000256" key="6">
    <source>
        <dbReference type="ARBA" id="ARBA00022908"/>
    </source>
</evidence>
<dbReference type="PANTHER" id="PTHR30349">
    <property type="entry name" value="PHAGE INTEGRASE-RELATED"/>
    <property type="match status" value="1"/>
</dbReference>
<feature type="active site" evidence="10">
    <location>
        <position position="247"/>
    </location>
</feature>
<feature type="active site" description="O-(3'-phospho-DNA)-tyrosine intermediate" evidence="10">
    <location>
        <position position="279"/>
    </location>
</feature>
<reference evidence="13" key="2">
    <citation type="submission" date="2021-04" db="EMBL/GenBank/DDBJ databases">
        <authorList>
            <person name="Gilroy R."/>
        </authorList>
    </citation>
    <scope>NUCLEOTIDE SEQUENCE</scope>
    <source>
        <strain evidence="13">1719</strain>
    </source>
</reference>
<evidence type="ECO:0000313" key="13">
    <source>
        <dbReference type="EMBL" id="HIX55455.1"/>
    </source>
</evidence>
<evidence type="ECO:0000259" key="11">
    <source>
        <dbReference type="PROSITE" id="PS51898"/>
    </source>
</evidence>
<dbReference type="SUPFAM" id="SSF56349">
    <property type="entry name" value="DNA breaking-rejoining enzymes"/>
    <property type="match status" value="1"/>
</dbReference>
<evidence type="ECO:0000313" key="14">
    <source>
        <dbReference type="Proteomes" id="UP000824156"/>
    </source>
</evidence>
<evidence type="ECO:0000256" key="3">
    <source>
        <dbReference type="ARBA" id="ARBA00022490"/>
    </source>
</evidence>
<keyword evidence="3 10" id="KW-0963">Cytoplasm</keyword>
<dbReference type="Pfam" id="PF02899">
    <property type="entry name" value="Phage_int_SAM_1"/>
    <property type="match status" value="1"/>
</dbReference>
<comment type="subcellular location">
    <subcellularLocation>
        <location evidence="1 10">Cytoplasm</location>
    </subcellularLocation>
</comment>
<dbReference type="GO" id="GO:0051301">
    <property type="term" value="P:cell division"/>
    <property type="evidence" value="ECO:0007669"/>
    <property type="project" value="UniProtKB-KW"/>
</dbReference>
<dbReference type="InterPro" id="IPR013762">
    <property type="entry name" value="Integrase-like_cat_sf"/>
</dbReference>
<dbReference type="EMBL" id="DXEZ01000297">
    <property type="protein sequence ID" value="HIX55455.1"/>
    <property type="molecule type" value="Genomic_DNA"/>
</dbReference>
<feature type="active site" evidence="10">
    <location>
        <position position="172"/>
    </location>
</feature>
<dbReference type="CDD" id="cd00798">
    <property type="entry name" value="INT_XerDC_C"/>
    <property type="match status" value="1"/>
</dbReference>
<evidence type="ECO:0000256" key="10">
    <source>
        <dbReference type="HAMAP-Rule" id="MF_01808"/>
    </source>
</evidence>
<dbReference type="InterPro" id="IPR002104">
    <property type="entry name" value="Integrase_catalytic"/>
</dbReference>
<keyword evidence="9 10" id="KW-0131">Cell cycle</keyword>